<accession>A0ABD0R0E7</accession>
<name>A0ABD0R0E7_CIRMR</name>
<feature type="compositionally biased region" description="Polar residues" evidence="2">
    <location>
        <begin position="8"/>
        <end position="19"/>
    </location>
</feature>
<dbReference type="GO" id="GO:0003723">
    <property type="term" value="F:RNA binding"/>
    <property type="evidence" value="ECO:0007669"/>
    <property type="project" value="UniProtKB-UniRule"/>
</dbReference>
<dbReference type="InterPro" id="IPR052600">
    <property type="entry name" value="Nuc_rcpt_coact/corep"/>
</dbReference>
<feature type="non-terminal residue" evidence="4">
    <location>
        <position position="54"/>
    </location>
</feature>
<evidence type="ECO:0000256" key="1">
    <source>
        <dbReference type="PROSITE-ProRule" id="PRU00176"/>
    </source>
</evidence>
<dbReference type="InterPro" id="IPR035979">
    <property type="entry name" value="RBD_domain_sf"/>
</dbReference>
<dbReference type="PANTHER" id="PTHR23295">
    <property type="entry name" value="NUCLEAR RECEPTOR COACTIVATOR 5-RELATED"/>
    <property type="match status" value="1"/>
</dbReference>
<keyword evidence="1" id="KW-0694">RNA-binding</keyword>
<reference evidence="4 5" key="1">
    <citation type="submission" date="2024-05" db="EMBL/GenBank/DDBJ databases">
        <title>Genome sequencing and assembly of Indian major carp, Cirrhinus mrigala (Hamilton, 1822).</title>
        <authorList>
            <person name="Mohindra V."/>
            <person name="Chowdhury L.M."/>
            <person name="Lal K."/>
            <person name="Jena J.K."/>
        </authorList>
    </citation>
    <scope>NUCLEOTIDE SEQUENCE [LARGE SCALE GENOMIC DNA]</scope>
    <source>
        <strain evidence="4">CM1030</strain>
        <tissue evidence="4">Blood</tissue>
    </source>
</reference>
<keyword evidence="5" id="KW-1185">Reference proteome</keyword>
<gene>
    <name evidence="4" type="ORF">M9458_014456</name>
</gene>
<dbReference type="EMBL" id="JAMKFB020000006">
    <property type="protein sequence ID" value="KAL0191758.1"/>
    <property type="molecule type" value="Genomic_DNA"/>
</dbReference>
<dbReference type="SUPFAM" id="SSF54928">
    <property type="entry name" value="RNA-binding domain, RBD"/>
    <property type="match status" value="1"/>
</dbReference>
<proteinExistence type="predicted"/>
<evidence type="ECO:0000313" key="5">
    <source>
        <dbReference type="Proteomes" id="UP001529510"/>
    </source>
</evidence>
<evidence type="ECO:0000259" key="3">
    <source>
        <dbReference type="PROSITE" id="PS50102"/>
    </source>
</evidence>
<protein>
    <recommendedName>
        <fullName evidence="3">RRM domain-containing protein</fullName>
    </recommendedName>
</protein>
<comment type="caution">
    <text evidence="4">The sequence shown here is derived from an EMBL/GenBank/DDBJ whole genome shotgun (WGS) entry which is preliminary data.</text>
</comment>
<dbReference type="InterPro" id="IPR000504">
    <property type="entry name" value="RRM_dom"/>
</dbReference>
<dbReference type="Gene3D" id="3.30.70.330">
    <property type="match status" value="1"/>
</dbReference>
<feature type="domain" description="RRM" evidence="3">
    <location>
        <begin position="26"/>
        <end position="54"/>
    </location>
</feature>
<dbReference type="PROSITE" id="PS50102">
    <property type="entry name" value="RRM"/>
    <property type="match status" value="1"/>
</dbReference>
<sequence>MSHRRSRSNTPPSYTTNSNDPRDLERRIFVGNLPTAHMAKKDMEDLFRPYGKIQ</sequence>
<dbReference type="PANTHER" id="PTHR23295:SF3">
    <property type="entry name" value="NUCLEAR RECEPTOR COACTIVATOR 5"/>
    <property type="match status" value="1"/>
</dbReference>
<organism evidence="4 5">
    <name type="scientific">Cirrhinus mrigala</name>
    <name type="common">Mrigala</name>
    <dbReference type="NCBI Taxonomy" id="683832"/>
    <lineage>
        <taxon>Eukaryota</taxon>
        <taxon>Metazoa</taxon>
        <taxon>Chordata</taxon>
        <taxon>Craniata</taxon>
        <taxon>Vertebrata</taxon>
        <taxon>Euteleostomi</taxon>
        <taxon>Actinopterygii</taxon>
        <taxon>Neopterygii</taxon>
        <taxon>Teleostei</taxon>
        <taxon>Ostariophysi</taxon>
        <taxon>Cypriniformes</taxon>
        <taxon>Cyprinidae</taxon>
        <taxon>Labeoninae</taxon>
        <taxon>Labeonini</taxon>
        <taxon>Cirrhinus</taxon>
    </lineage>
</organism>
<dbReference type="InterPro" id="IPR012677">
    <property type="entry name" value="Nucleotide-bd_a/b_plait_sf"/>
</dbReference>
<feature type="region of interest" description="Disordered" evidence="2">
    <location>
        <begin position="1"/>
        <end position="25"/>
    </location>
</feature>
<evidence type="ECO:0000313" key="4">
    <source>
        <dbReference type="EMBL" id="KAL0191758.1"/>
    </source>
</evidence>
<dbReference type="AlphaFoldDB" id="A0ABD0R0E7"/>
<evidence type="ECO:0000256" key="2">
    <source>
        <dbReference type="SAM" id="MobiDB-lite"/>
    </source>
</evidence>
<dbReference type="Proteomes" id="UP001529510">
    <property type="component" value="Unassembled WGS sequence"/>
</dbReference>